<name>A0A0H4IP53_9CAUD</name>
<dbReference type="KEGG" id="vg:26796721"/>
<evidence type="ECO:0000313" key="1">
    <source>
        <dbReference type="EMBL" id="AKO61127.1"/>
    </source>
</evidence>
<dbReference type="RefSeq" id="YP_009225660.1">
    <property type="nucleotide sequence ID" value="NC_029094.1"/>
</dbReference>
<sequence length="119" mass="12350">MANFEREQVVLNRLESKGTTNDLTGDTVIVTWTATMAHGSLLDASDAEVDLAGIAGAVKVIDCAPIGVYDYAVGDSVAVNVAEKGCVFNLDSLKTSDRGAVTEAALTGLAGNLNSFRTL</sequence>
<proteinExistence type="predicted"/>
<keyword evidence="2" id="KW-1185">Reference proteome</keyword>
<accession>A0A0H4IP53</accession>
<dbReference type="EMBL" id="KR534323">
    <property type="protein sequence ID" value="AKO61127.1"/>
    <property type="molecule type" value="Genomic_DNA"/>
</dbReference>
<reference evidence="1 2" key="1">
    <citation type="submission" date="2015-05" db="EMBL/GenBank/DDBJ databases">
        <authorList>
            <person name="Wang D.B."/>
            <person name="Wang M."/>
        </authorList>
    </citation>
    <scope>NUCLEOTIDE SEQUENCE [LARGE SCALE GENOMIC DNA]</scope>
</reference>
<protein>
    <submittedName>
        <fullName evidence="1">Uncharacterized protein</fullName>
    </submittedName>
</protein>
<evidence type="ECO:0000313" key="2">
    <source>
        <dbReference type="Proteomes" id="UP000202763"/>
    </source>
</evidence>
<organism evidence="1 2">
    <name type="scientific">Pseudoalteromonas phage H101</name>
    <dbReference type="NCBI Taxonomy" id="1654919"/>
    <lineage>
        <taxon>Viruses</taxon>
        <taxon>Duplodnaviria</taxon>
        <taxon>Heunggongvirae</taxon>
        <taxon>Uroviricota</taxon>
        <taxon>Caudoviricetes</taxon>
        <taxon>Shandongvirus</taxon>
        <taxon>Shandongvirus H101</taxon>
    </lineage>
</organism>
<dbReference type="Proteomes" id="UP000202763">
    <property type="component" value="Segment"/>
</dbReference>
<dbReference type="GeneID" id="26796721"/>